<evidence type="ECO:0000313" key="3">
    <source>
        <dbReference type="Proteomes" id="UP000182719"/>
    </source>
</evidence>
<accession>A0A1H7H4R0</accession>
<dbReference type="AlphaFoldDB" id="A0A1H7H4R0"/>
<name>A0A1H7H4R0_STIAU</name>
<organism evidence="2 3">
    <name type="scientific">Stigmatella aurantiaca</name>
    <dbReference type="NCBI Taxonomy" id="41"/>
    <lineage>
        <taxon>Bacteria</taxon>
        <taxon>Pseudomonadati</taxon>
        <taxon>Myxococcota</taxon>
        <taxon>Myxococcia</taxon>
        <taxon>Myxococcales</taxon>
        <taxon>Cystobacterineae</taxon>
        <taxon>Archangiaceae</taxon>
        <taxon>Stigmatella</taxon>
    </lineage>
</organism>
<evidence type="ECO:0000256" key="1">
    <source>
        <dbReference type="SAM" id="Phobius"/>
    </source>
</evidence>
<proteinExistence type="predicted"/>
<gene>
    <name evidence="2" type="ORF">SAMN05444354_101614</name>
</gene>
<feature type="transmembrane region" description="Helical" evidence="1">
    <location>
        <begin position="71"/>
        <end position="89"/>
    </location>
</feature>
<feature type="transmembrane region" description="Helical" evidence="1">
    <location>
        <begin position="6"/>
        <end position="28"/>
    </location>
</feature>
<dbReference type="RefSeq" id="WP_075004830.1">
    <property type="nucleotide sequence ID" value="NZ_FOAP01000001.1"/>
</dbReference>
<feature type="transmembrane region" description="Helical" evidence="1">
    <location>
        <begin position="40"/>
        <end position="65"/>
    </location>
</feature>
<sequence length="133" mass="14313">MNFLFQFHSGLRFLVLLVGLVALVYFAVGQVTKRTAGKDVRVLGAIYSGLLDLQFLIGIVMVALGRYYPQLIGHIVTMVLAVAVTHVLLVRNRKKPQPGFLLPLVAVAVSLLLIVGGIMAIGRGVLTQTAFVG</sequence>
<keyword evidence="1" id="KW-1133">Transmembrane helix</keyword>
<dbReference type="OrthoDB" id="5382769at2"/>
<evidence type="ECO:0000313" key="2">
    <source>
        <dbReference type="EMBL" id="SEK45254.1"/>
    </source>
</evidence>
<dbReference type="Proteomes" id="UP000182719">
    <property type="component" value="Unassembled WGS sequence"/>
</dbReference>
<keyword evidence="1" id="KW-0812">Transmembrane</keyword>
<protein>
    <submittedName>
        <fullName evidence="2">Uncharacterized protein</fullName>
    </submittedName>
</protein>
<keyword evidence="1" id="KW-0472">Membrane</keyword>
<reference evidence="3" key="1">
    <citation type="submission" date="2016-10" db="EMBL/GenBank/DDBJ databases">
        <authorList>
            <person name="Varghese N."/>
            <person name="Submissions S."/>
        </authorList>
    </citation>
    <scope>NUCLEOTIDE SEQUENCE [LARGE SCALE GENOMIC DNA]</scope>
    <source>
        <strain evidence="3">DSM 17044</strain>
    </source>
</reference>
<dbReference type="EMBL" id="FOAP01000001">
    <property type="protein sequence ID" value="SEK45254.1"/>
    <property type="molecule type" value="Genomic_DNA"/>
</dbReference>
<feature type="transmembrane region" description="Helical" evidence="1">
    <location>
        <begin position="101"/>
        <end position="121"/>
    </location>
</feature>
<keyword evidence="3" id="KW-1185">Reference proteome</keyword>